<feature type="transmembrane region" description="Helical" evidence="2">
    <location>
        <begin position="299"/>
        <end position="315"/>
    </location>
</feature>
<feature type="transmembrane region" description="Helical" evidence="2">
    <location>
        <begin position="354"/>
        <end position="374"/>
    </location>
</feature>
<keyword evidence="2" id="KW-1133">Transmembrane helix</keyword>
<dbReference type="InterPro" id="IPR013320">
    <property type="entry name" value="ConA-like_dom_sf"/>
</dbReference>
<dbReference type="Proteomes" id="UP000066737">
    <property type="component" value="Chromosome I"/>
</dbReference>
<feature type="transmembrane region" description="Helical" evidence="2">
    <location>
        <begin position="194"/>
        <end position="214"/>
    </location>
</feature>
<protein>
    <recommendedName>
        <fullName evidence="3">Laminin G domain-containing protein</fullName>
    </recommendedName>
</protein>
<proteinExistence type="predicted"/>
<feature type="transmembrane region" description="Helical" evidence="2">
    <location>
        <begin position="558"/>
        <end position="577"/>
    </location>
</feature>
<dbReference type="EMBL" id="LN831302">
    <property type="protein sequence ID" value="CQH45785.1"/>
    <property type="molecule type" value="Genomic_DNA"/>
</dbReference>
<feature type="transmembrane region" description="Helical" evidence="2">
    <location>
        <begin position="386"/>
        <end position="406"/>
    </location>
</feature>
<dbReference type="RefSeq" id="WP_059055310.1">
    <property type="nucleotide sequence ID" value="NZ_LN831302.1"/>
</dbReference>
<evidence type="ECO:0000259" key="3">
    <source>
        <dbReference type="PROSITE" id="PS50025"/>
    </source>
</evidence>
<reference evidence="5" key="1">
    <citation type="journal article" date="2016" name="Environ. Microbiol.">
        <title>The complete genome of a viable archaeum isolated from 123-million-year-old rock salt.</title>
        <authorList>
            <person name="Jaakkola S.T."/>
            <person name="Pfeiffer F."/>
            <person name="Ravantti J.J."/>
            <person name="Guo Q."/>
            <person name="Liu Y."/>
            <person name="Chen X."/>
            <person name="Ma H."/>
            <person name="Yang C."/>
            <person name="Oksanen H.M."/>
            <person name="Bamford D.H."/>
        </authorList>
    </citation>
    <scope>NUCLEOTIDE SEQUENCE</scope>
    <source>
        <strain evidence="5">JI20-1</strain>
    </source>
</reference>
<feature type="transmembrane region" description="Helical" evidence="2">
    <location>
        <begin position="327"/>
        <end position="348"/>
    </location>
</feature>
<accession>A0A0U5GX88</accession>
<evidence type="ECO:0000256" key="1">
    <source>
        <dbReference type="SAM" id="MobiDB-lite"/>
    </source>
</evidence>
<feature type="domain" description="Laminin G" evidence="3">
    <location>
        <begin position="825"/>
        <end position="984"/>
    </location>
</feature>
<keyword evidence="2" id="KW-0812">Transmembrane</keyword>
<feature type="transmembrane region" description="Helical" evidence="2">
    <location>
        <begin position="221"/>
        <end position="240"/>
    </location>
</feature>
<feature type="transmembrane region" description="Helical" evidence="2">
    <location>
        <begin position="499"/>
        <end position="518"/>
    </location>
</feature>
<dbReference type="Pfam" id="PF13385">
    <property type="entry name" value="Laminin_G_3"/>
    <property type="match status" value="1"/>
</dbReference>
<feature type="transmembrane region" description="Helical" evidence="2">
    <location>
        <begin position="277"/>
        <end position="293"/>
    </location>
</feature>
<dbReference type="Gene3D" id="2.60.120.200">
    <property type="match status" value="1"/>
</dbReference>
<sequence length="984" mass="104770">MSDVRDATDEILADRPSIEDGLQELLDIDANAETWTFDDVPVDSGAFGELVSNGIVEADGDEYRLADRAAVQAALDGDTPVEEETTTDTGPSVDDRLRAVDPGLAASLVALLGLVVVMRTAFSWPAVFRGNDVVLSGNDAYFYRYWLEELFRTGTSVTSLPPALQDHDVAMIAATHTMASLLGGGQDAVSLVLAWYPVVAAVVVGGLVYVVAMVAFDDQRVALASVAFYAITPIVAYRSALGFGDHHAFDYLLVALAITGLLVLVDERADWRTVTRRRLLGLAVFAVAVGTQVHAWRGGPLLILPVAAYVFLRVGSDVRAGESPLEANAWTLAALAVSAVLALLPHVAFDWSGAYRAFAPALLFAGSLVVVGIGELAVRRGIRARTVLGLEVVGSLVAGVVAWVAMPGVRSAAQRGIGYFTRTGQTSITETYSLLSPEYGVITTPIFYLGFAFFLAVAALVWAAWRVNREHRPTWLALTVYTGGFFLAALVQLRFAGHLAILFAVFAGLGFVYLVAAVDATALPRPFVDAGDSETVPPRFRETDAESSGLSFPDRESTFAVVALFLLVGSLGVFQTVGGTNDLTIEGATYDAANAIDDHAAAANVSWPDNYVFSDWDRNRVYNYYVNNQSRSYAYAQDHYNEFVTSSNASAWYDQLTANLTGYVVVEDLDENFSQTSLQSRLWQNWGSYSDGVEGLGHYRAVYANDGRKVFDLVQGAMLVGQGEPGETQTVSTAFNAGGDSHTYERQVTPTANGWYAVRVPHNGTYEGTAGTSVSDEAIENGSFVGPNSEQPGMSYWPLNASSGEVAFDVTGGNHGWIDGATWTDSGLAFDGNDVVTVPNTSDLSSNQDVSISVTFRTDNSTDYVNNVSFPRLVGTAAPSQFANTSGVQIALANGQILGALGNGEQAAVLEGPRVDDGQVHTATLVRDGNTIQLQVDGEVRAERSYSGEIKASDTFSIGSISTGSRGFVGEVLAVDASGNASSS</sequence>
<feature type="transmembrane region" description="Helical" evidence="2">
    <location>
        <begin position="439"/>
        <end position="463"/>
    </location>
</feature>
<gene>
    <name evidence="4" type="ORF">HHUB_1167</name>
</gene>
<organism evidence="4 5">
    <name type="scientific">Halobacterium hubeiense</name>
    <dbReference type="NCBI Taxonomy" id="1407499"/>
    <lineage>
        <taxon>Archaea</taxon>
        <taxon>Methanobacteriati</taxon>
        <taxon>Methanobacteriota</taxon>
        <taxon>Stenosarchaea group</taxon>
        <taxon>Halobacteria</taxon>
        <taxon>Halobacteriales</taxon>
        <taxon>Halobacteriaceae</taxon>
        <taxon>Halobacterium</taxon>
    </lineage>
</organism>
<dbReference type="SMART" id="SM00282">
    <property type="entry name" value="LamG"/>
    <property type="match status" value="1"/>
</dbReference>
<dbReference type="PROSITE" id="PS50025">
    <property type="entry name" value="LAM_G_DOMAIN"/>
    <property type="match status" value="1"/>
</dbReference>
<dbReference type="CDD" id="cd00110">
    <property type="entry name" value="LamG"/>
    <property type="match status" value="1"/>
</dbReference>
<evidence type="ECO:0000313" key="5">
    <source>
        <dbReference type="Proteomes" id="UP000066737"/>
    </source>
</evidence>
<dbReference type="GeneID" id="26657871"/>
<feature type="region of interest" description="Disordered" evidence="1">
    <location>
        <begin position="76"/>
        <end position="95"/>
    </location>
</feature>
<dbReference type="AlphaFoldDB" id="A0A0U5GX88"/>
<dbReference type="InterPro" id="IPR001791">
    <property type="entry name" value="Laminin_G"/>
</dbReference>
<feature type="transmembrane region" description="Helical" evidence="2">
    <location>
        <begin position="246"/>
        <end position="265"/>
    </location>
</feature>
<keyword evidence="2" id="KW-0472">Membrane</keyword>
<keyword evidence="5" id="KW-1185">Reference proteome</keyword>
<evidence type="ECO:0000313" key="4">
    <source>
        <dbReference type="EMBL" id="CQH45785.1"/>
    </source>
</evidence>
<feature type="transmembrane region" description="Helical" evidence="2">
    <location>
        <begin position="475"/>
        <end position="493"/>
    </location>
</feature>
<dbReference type="SUPFAM" id="SSF49899">
    <property type="entry name" value="Concanavalin A-like lectins/glucanases"/>
    <property type="match status" value="1"/>
</dbReference>
<evidence type="ECO:0000256" key="2">
    <source>
        <dbReference type="SAM" id="Phobius"/>
    </source>
</evidence>
<name>A0A0U5GX88_9EURY</name>
<dbReference type="OrthoDB" id="313284at2157"/>
<dbReference type="STRING" id="1407499.HHUB_1167"/>
<dbReference type="KEGG" id="hhb:Hhub_1167"/>
<feature type="transmembrane region" description="Helical" evidence="2">
    <location>
        <begin position="104"/>
        <end position="122"/>
    </location>
</feature>